<evidence type="ECO:0000256" key="9">
    <source>
        <dbReference type="PROSITE-ProRule" id="PRU00221"/>
    </source>
</evidence>
<evidence type="ECO:0000256" key="6">
    <source>
        <dbReference type="ARBA" id="ARBA00023187"/>
    </source>
</evidence>
<dbReference type="InterPro" id="IPR001680">
    <property type="entry name" value="WD40_rpt"/>
</dbReference>
<keyword evidence="2 9" id="KW-0853">WD repeat</keyword>
<keyword evidence="4" id="KW-0747">Spliceosome</keyword>
<dbReference type="Pfam" id="PF00400">
    <property type="entry name" value="WD40"/>
    <property type="match status" value="5"/>
</dbReference>
<dbReference type="GO" id="GO:0071013">
    <property type="term" value="C:catalytic step 2 spliceosome"/>
    <property type="evidence" value="ECO:0007669"/>
    <property type="project" value="InterPro"/>
</dbReference>
<dbReference type="InterPro" id="IPR015943">
    <property type="entry name" value="WD40/YVTN_repeat-like_dom_sf"/>
</dbReference>
<evidence type="ECO:0000256" key="7">
    <source>
        <dbReference type="ARBA" id="ARBA00023242"/>
    </source>
</evidence>
<feature type="repeat" description="WD" evidence="9">
    <location>
        <begin position="553"/>
        <end position="586"/>
    </location>
</feature>
<feature type="compositionally biased region" description="Basic residues" evidence="10">
    <location>
        <begin position="162"/>
        <end position="173"/>
    </location>
</feature>
<sequence>MDLLSHEYASESDEDRSQPLPPKRTRIDAAPDVNVEEYGSQRAIVLHPTDREIAVNVPYDDLGRPVLGPVDPYLGGSRGVLAAYGIERNVPAGHVEEQAFAEFDFRAQHRNFQALGYARDPSLVTFSTVGGVGGGRGGTGYVGDVDKMHQLNGATVLDPGARRKHAAKRKKKGNAATLEGENAYLGPWAGYDNDDMEPPPPPKEEEEEEESGKPAVREEDMVLEEKKNNFAPSGTEKTTFHGREEFDYQGRTYMHVPRDQGIDLLSEPGSQQCFLPKRPIHTYTGHTKGVYGIRFFPKSGHLLLSAGMDSKIKIWDVYHDRRCLRTYLGHDKAVRDICFSNDGRRFLSASYDRTIKLWDTETGKCISAFSNGKIPYCVKFHPDDDKQNVFLAGCSDKKIIQLMLRAITQYDINTGEIQQEYDQHLGAVNSITFVDDNRRFVTTSDDKTLRAWEFGIPIVIKYIAEPDMHSMPAVALHPNQKWIACQSLDNQILVYGARDRFRMNRKKRFTGHLIAGYACQPAFSADGRFLMSGDSEGRLWIWDWKTCRMLKKIKAHDNVLFDCAWHPHETSKVATASWDGTIKYWD</sequence>
<dbReference type="STRING" id="78915.A0A4V1IWA8"/>
<dbReference type="PANTHER" id="PTHR43979:SF1">
    <property type="entry name" value="PRE-MRNA-PROCESSING FACTOR 17"/>
    <property type="match status" value="1"/>
</dbReference>
<organism evidence="11 12">
    <name type="scientific">Thamnocephalis sphaerospora</name>
    <dbReference type="NCBI Taxonomy" id="78915"/>
    <lineage>
        <taxon>Eukaryota</taxon>
        <taxon>Fungi</taxon>
        <taxon>Fungi incertae sedis</taxon>
        <taxon>Zoopagomycota</taxon>
        <taxon>Zoopagomycotina</taxon>
        <taxon>Zoopagomycetes</taxon>
        <taxon>Zoopagales</taxon>
        <taxon>Sigmoideomycetaceae</taxon>
        <taxon>Thamnocephalis</taxon>
    </lineage>
</organism>
<dbReference type="AlphaFoldDB" id="A0A4V1IWA8"/>
<dbReference type="InterPro" id="IPR019775">
    <property type="entry name" value="WD40_repeat_CS"/>
</dbReference>
<dbReference type="PROSITE" id="PS50294">
    <property type="entry name" value="WD_REPEATS_REGION"/>
    <property type="match status" value="4"/>
</dbReference>
<feature type="region of interest" description="Disordered" evidence="10">
    <location>
        <begin position="161"/>
        <end position="223"/>
    </location>
</feature>
<accession>A0A4V1IWA8</accession>
<dbReference type="InterPro" id="IPR020472">
    <property type="entry name" value="WD40_PAC1"/>
</dbReference>
<proteinExistence type="predicted"/>
<keyword evidence="3" id="KW-0507">mRNA processing</keyword>
<name>A0A4V1IWA8_9FUNG</name>
<reference evidence="12" key="1">
    <citation type="journal article" date="2018" name="Nat. Microbiol.">
        <title>Leveraging single-cell genomics to expand the fungal tree of life.</title>
        <authorList>
            <person name="Ahrendt S.R."/>
            <person name="Quandt C.A."/>
            <person name="Ciobanu D."/>
            <person name="Clum A."/>
            <person name="Salamov A."/>
            <person name="Andreopoulos B."/>
            <person name="Cheng J.F."/>
            <person name="Woyke T."/>
            <person name="Pelin A."/>
            <person name="Henrissat B."/>
            <person name="Reynolds N.K."/>
            <person name="Benny G.L."/>
            <person name="Smith M.E."/>
            <person name="James T.Y."/>
            <person name="Grigoriev I.V."/>
        </authorList>
    </citation>
    <scope>NUCLEOTIDE SEQUENCE [LARGE SCALE GENOMIC DNA]</scope>
    <source>
        <strain evidence="12">RSA 1356</strain>
    </source>
</reference>
<dbReference type="SMART" id="SM00320">
    <property type="entry name" value="WD40"/>
    <property type="match status" value="7"/>
</dbReference>
<feature type="repeat" description="WD" evidence="9">
    <location>
        <begin position="283"/>
        <end position="317"/>
    </location>
</feature>
<evidence type="ECO:0000256" key="8">
    <source>
        <dbReference type="ARBA" id="ARBA00068146"/>
    </source>
</evidence>
<comment type="subcellular location">
    <subcellularLocation>
        <location evidence="1">Nucleus</location>
    </subcellularLocation>
</comment>
<evidence type="ECO:0000256" key="10">
    <source>
        <dbReference type="SAM" id="MobiDB-lite"/>
    </source>
</evidence>
<feature type="repeat" description="WD" evidence="9">
    <location>
        <begin position="327"/>
        <end position="368"/>
    </location>
</feature>
<feature type="compositionally biased region" description="Basic and acidic residues" evidence="10">
    <location>
        <begin position="211"/>
        <end position="223"/>
    </location>
</feature>
<dbReference type="PANTHER" id="PTHR43979">
    <property type="entry name" value="PRE-MRNA-PROCESSING FACTOR 17"/>
    <property type="match status" value="1"/>
</dbReference>
<evidence type="ECO:0000256" key="1">
    <source>
        <dbReference type="ARBA" id="ARBA00004123"/>
    </source>
</evidence>
<evidence type="ECO:0000313" key="11">
    <source>
        <dbReference type="EMBL" id="RKP06909.1"/>
    </source>
</evidence>
<feature type="repeat" description="WD" evidence="9">
    <location>
        <begin position="421"/>
        <end position="453"/>
    </location>
</feature>
<evidence type="ECO:0000313" key="12">
    <source>
        <dbReference type="Proteomes" id="UP000271241"/>
    </source>
</evidence>
<feature type="region of interest" description="Disordered" evidence="10">
    <location>
        <begin position="1"/>
        <end position="30"/>
    </location>
</feature>
<dbReference type="GO" id="GO:0000398">
    <property type="term" value="P:mRNA splicing, via spliceosome"/>
    <property type="evidence" value="ECO:0007669"/>
    <property type="project" value="InterPro"/>
</dbReference>
<keyword evidence="6" id="KW-0508">mRNA splicing</keyword>
<dbReference type="PROSITE" id="PS50082">
    <property type="entry name" value="WD_REPEATS_2"/>
    <property type="match status" value="4"/>
</dbReference>
<dbReference type="SUPFAM" id="SSF50978">
    <property type="entry name" value="WD40 repeat-like"/>
    <property type="match status" value="1"/>
</dbReference>
<dbReference type="Gene3D" id="2.130.10.10">
    <property type="entry name" value="YVTN repeat-like/Quinoprotein amine dehydrogenase"/>
    <property type="match status" value="1"/>
</dbReference>
<keyword evidence="5" id="KW-0677">Repeat</keyword>
<dbReference type="EMBL" id="KZ992796">
    <property type="protein sequence ID" value="RKP06909.1"/>
    <property type="molecule type" value="Genomic_DNA"/>
</dbReference>
<evidence type="ECO:0000256" key="2">
    <source>
        <dbReference type="ARBA" id="ARBA00022574"/>
    </source>
</evidence>
<evidence type="ECO:0000256" key="4">
    <source>
        <dbReference type="ARBA" id="ARBA00022728"/>
    </source>
</evidence>
<dbReference type="InterPro" id="IPR036322">
    <property type="entry name" value="WD40_repeat_dom_sf"/>
</dbReference>
<protein>
    <recommendedName>
        <fullName evidence="8">Pre-mRNA-processing factor 17</fullName>
    </recommendedName>
</protein>
<dbReference type="PROSITE" id="PS00678">
    <property type="entry name" value="WD_REPEATS_1"/>
    <property type="match status" value="1"/>
</dbReference>
<dbReference type="FunFam" id="2.130.10.10:FF:000034">
    <property type="entry name" value="Pre-mRNA-processing factor 17, putative"/>
    <property type="match status" value="1"/>
</dbReference>
<dbReference type="InterPro" id="IPR032847">
    <property type="entry name" value="PRPF17"/>
</dbReference>
<dbReference type="CDD" id="cd00200">
    <property type="entry name" value="WD40"/>
    <property type="match status" value="1"/>
</dbReference>
<dbReference type="GO" id="GO:0003729">
    <property type="term" value="F:mRNA binding"/>
    <property type="evidence" value="ECO:0007669"/>
    <property type="project" value="TreeGrafter"/>
</dbReference>
<keyword evidence="7" id="KW-0539">Nucleus</keyword>
<keyword evidence="12" id="KW-1185">Reference proteome</keyword>
<evidence type="ECO:0000256" key="5">
    <source>
        <dbReference type="ARBA" id="ARBA00022737"/>
    </source>
</evidence>
<dbReference type="Proteomes" id="UP000271241">
    <property type="component" value="Unassembled WGS sequence"/>
</dbReference>
<evidence type="ECO:0000256" key="3">
    <source>
        <dbReference type="ARBA" id="ARBA00022664"/>
    </source>
</evidence>
<dbReference type="PRINTS" id="PR00320">
    <property type="entry name" value="GPROTEINBRPT"/>
</dbReference>
<dbReference type="OrthoDB" id="10257301at2759"/>
<gene>
    <name evidence="11" type="ORF">THASP1DRAFT_24852</name>
</gene>